<sequence length="256" mass="27877">MDRPDILDPACRIVLTDFGAACRLERPGERLSSVVGTRKFSPPEFFDRNYGAKVDVWALGIVMYGLATGRFPFRNEMDVRNKAIFIPRTVYPLFADFIMRMLVKDESTRLDSDQAMNHQYLNPGRGAAQESATPAALARPEQGPAEEVLRVDTPRSRAEKALGCGKSLDASTASTAEPLSGSDSSPKERSPATPRSDRCSSPPRSCRRRSRPRPPSPAPRSGGRCGRAVGARRRRAAGPRPGPPRRPAACRAACSA</sequence>
<dbReference type="PANTHER" id="PTHR43671:SF98">
    <property type="entry name" value="SERINE_THREONINE-PROTEIN KINASE NEK11"/>
    <property type="match status" value="1"/>
</dbReference>
<evidence type="ECO:0000256" key="4">
    <source>
        <dbReference type="ARBA" id="ARBA00022741"/>
    </source>
</evidence>
<evidence type="ECO:0000256" key="8">
    <source>
        <dbReference type="ARBA" id="ARBA00048679"/>
    </source>
</evidence>
<feature type="region of interest" description="Disordered" evidence="9">
    <location>
        <begin position="118"/>
        <end position="256"/>
    </location>
</feature>
<feature type="domain" description="Protein kinase" evidence="10">
    <location>
        <begin position="1"/>
        <end position="121"/>
    </location>
</feature>
<keyword evidence="2" id="KW-0723">Serine/threonine-protein kinase</keyword>
<dbReference type="SMART" id="SM00220">
    <property type="entry name" value="S_TKc"/>
    <property type="match status" value="1"/>
</dbReference>
<keyword evidence="4" id="KW-0547">Nucleotide-binding</keyword>
<dbReference type="InterPro" id="IPR011009">
    <property type="entry name" value="Kinase-like_dom_sf"/>
</dbReference>
<keyword evidence="3" id="KW-0808">Transferase</keyword>
<keyword evidence="12" id="KW-1185">Reference proteome</keyword>
<feature type="compositionally biased region" description="Basic and acidic residues" evidence="9">
    <location>
        <begin position="185"/>
        <end position="198"/>
    </location>
</feature>
<dbReference type="SUPFAM" id="SSF56112">
    <property type="entry name" value="Protein kinase-like (PK-like)"/>
    <property type="match status" value="1"/>
</dbReference>
<keyword evidence="5" id="KW-0418">Kinase</keyword>
<evidence type="ECO:0000256" key="2">
    <source>
        <dbReference type="ARBA" id="ARBA00022527"/>
    </source>
</evidence>
<evidence type="ECO:0000256" key="5">
    <source>
        <dbReference type="ARBA" id="ARBA00022777"/>
    </source>
</evidence>
<evidence type="ECO:0000256" key="6">
    <source>
        <dbReference type="ARBA" id="ARBA00022840"/>
    </source>
</evidence>
<evidence type="ECO:0000256" key="3">
    <source>
        <dbReference type="ARBA" id="ARBA00022679"/>
    </source>
</evidence>
<dbReference type="PANTHER" id="PTHR43671">
    <property type="entry name" value="SERINE/THREONINE-PROTEIN KINASE NEK"/>
    <property type="match status" value="1"/>
</dbReference>
<keyword evidence="6" id="KW-0067">ATP-binding</keyword>
<gene>
    <name evidence="11" type="ORF">PCOR1329_LOCUS50065</name>
</gene>
<accession>A0ABN9UN62</accession>
<dbReference type="Gene3D" id="1.10.510.10">
    <property type="entry name" value="Transferase(Phosphotransferase) domain 1"/>
    <property type="match status" value="1"/>
</dbReference>
<comment type="catalytic activity">
    <reaction evidence="7">
        <text>L-threonyl-[protein] + ATP = O-phospho-L-threonyl-[protein] + ADP + H(+)</text>
        <dbReference type="Rhea" id="RHEA:46608"/>
        <dbReference type="Rhea" id="RHEA-COMP:11060"/>
        <dbReference type="Rhea" id="RHEA-COMP:11605"/>
        <dbReference type="ChEBI" id="CHEBI:15378"/>
        <dbReference type="ChEBI" id="CHEBI:30013"/>
        <dbReference type="ChEBI" id="CHEBI:30616"/>
        <dbReference type="ChEBI" id="CHEBI:61977"/>
        <dbReference type="ChEBI" id="CHEBI:456216"/>
        <dbReference type="EC" id="2.7.11.1"/>
    </reaction>
</comment>
<feature type="compositionally biased region" description="Polar residues" evidence="9">
    <location>
        <begin position="169"/>
        <end position="184"/>
    </location>
</feature>
<organism evidence="11 12">
    <name type="scientific">Prorocentrum cordatum</name>
    <dbReference type="NCBI Taxonomy" id="2364126"/>
    <lineage>
        <taxon>Eukaryota</taxon>
        <taxon>Sar</taxon>
        <taxon>Alveolata</taxon>
        <taxon>Dinophyceae</taxon>
        <taxon>Prorocentrales</taxon>
        <taxon>Prorocentraceae</taxon>
        <taxon>Prorocentrum</taxon>
    </lineage>
</organism>
<comment type="catalytic activity">
    <reaction evidence="8">
        <text>L-seryl-[protein] + ATP = O-phospho-L-seryl-[protein] + ADP + H(+)</text>
        <dbReference type="Rhea" id="RHEA:17989"/>
        <dbReference type="Rhea" id="RHEA-COMP:9863"/>
        <dbReference type="Rhea" id="RHEA-COMP:11604"/>
        <dbReference type="ChEBI" id="CHEBI:15378"/>
        <dbReference type="ChEBI" id="CHEBI:29999"/>
        <dbReference type="ChEBI" id="CHEBI:30616"/>
        <dbReference type="ChEBI" id="CHEBI:83421"/>
        <dbReference type="ChEBI" id="CHEBI:456216"/>
        <dbReference type="EC" id="2.7.11.1"/>
    </reaction>
</comment>
<dbReference type="Proteomes" id="UP001189429">
    <property type="component" value="Unassembled WGS sequence"/>
</dbReference>
<comment type="caution">
    <text evidence="11">The sequence shown here is derived from an EMBL/GenBank/DDBJ whole genome shotgun (WGS) entry which is preliminary data.</text>
</comment>
<dbReference type="Pfam" id="PF00069">
    <property type="entry name" value="Pkinase"/>
    <property type="match status" value="1"/>
</dbReference>
<name>A0ABN9UN62_9DINO</name>
<reference evidence="11" key="1">
    <citation type="submission" date="2023-10" db="EMBL/GenBank/DDBJ databases">
        <authorList>
            <person name="Chen Y."/>
            <person name="Shah S."/>
            <person name="Dougan E. K."/>
            <person name="Thang M."/>
            <person name="Chan C."/>
        </authorList>
    </citation>
    <scope>NUCLEOTIDE SEQUENCE [LARGE SCALE GENOMIC DNA]</scope>
</reference>
<dbReference type="PROSITE" id="PS50011">
    <property type="entry name" value="PROTEIN_KINASE_DOM"/>
    <property type="match status" value="1"/>
</dbReference>
<protein>
    <recommendedName>
        <fullName evidence="1">non-specific serine/threonine protein kinase</fullName>
        <ecNumber evidence="1">2.7.11.1</ecNumber>
    </recommendedName>
</protein>
<evidence type="ECO:0000256" key="1">
    <source>
        <dbReference type="ARBA" id="ARBA00012513"/>
    </source>
</evidence>
<feature type="compositionally biased region" description="Low complexity" evidence="9">
    <location>
        <begin position="247"/>
        <end position="256"/>
    </location>
</feature>
<evidence type="ECO:0000256" key="7">
    <source>
        <dbReference type="ARBA" id="ARBA00047899"/>
    </source>
</evidence>
<feature type="compositionally biased region" description="Low complexity" evidence="9">
    <location>
        <begin position="219"/>
        <end position="229"/>
    </location>
</feature>
<proteinExistence type="predicted"/>
<dbReference type="InterPro" id="IPR050660">
    <property type="entry name" value="NEK_Ser/Thr_kinase"/>
</dbReference>
<feature type="compositionally biased region" description="Basic and acidic residues" evidence="9">
    <location>
        <begin position="147"/>
        <end position="160"/>
    </location>
</feature>
<evidence type="ECO:0000259" key="10">
    <source>
        <dbReference type="PROSITE" id="PS50011"/>
    </source>
</evidence>
<dbReference type="EC" id="2.7.11.1" evidence="1"/>
<evidence type="ECO:0000313" key="12">
    <source>
        <dbReference type="Proteomes" id="UP001189429"/>
    </source>
</evidence>
<evidence type="ECO:0000256" key="9">
    <source>
        <dbReference type="SAM" id="MobiDB-lite"/>
    </source>
</evidence>
<dbReference type="EMBL" id="CAUYUJ010016059">
    <property type="protein sequence ID" value="CAK0861369.1"/>
    <property type="molecule type" value="Genomic_DNA"/>
</dbReference>
<dbReference type="InterPro" id="IPR000719">
    <property type="entry name" value="Prot_kinase_dom"/>
</dbReference>
<evidence type="ECO:0000313" key="11">
    <source>
        <dbReference type="EMBL" id="CAK0861369.1"/>
    </source>
</evidence>